<proteinExistence type="predicted"/>
<feature type="compositionally biased region" description="Basic residues" evidence="1">
    <location>
        <begin position="104"/>
        <end position="114"/>
    </location>
</feature>
<evidence type="ECO:0000256" key="2">
    <source>
        <dbReference type="SAM" id="SignalP"/>
    </source>
</evidence>
<accession>A0ABQ6IDL8</accession>
<keyword evidence="2" id="KW-0732">Signal</keyword>
<reference evidence="4" key="1">
    <citation type="journal article" date="2019" name="Int. J. Syst. Evol. Microbiol.">
        <title>The Global Catalogue of Microorganisms (GCM) 10K type strain sequencing project: providing services to taxonomists for standard genome sequencing and annotation.</title>
        <authorList>
            <consortium name="The Broad Institute Genomics Platform"/>
            <consortium name="The Broad Institute Genome Sequencing Center for Infectious Disease"/>
            <person name="Wu L."/>
            <person name="Ma J."/>
        </authorList>
    </citation>
    <scope>NUCLEOTIDE SEQUENCE [LARGE SCALE GENOMIC DNA]</scope>
    <source>
        <strain evidence="4">NBRC 112299</strain>
    </source>
</reference>
<organism evidence="3 4">
    <name type="scientific">Demequina litorisediminis</name>
    <dbReference type="NCBI Taxonomy" id="1849022"/>
    <lineage>
        <taxon>Bacteria</taxon>
        <taxon>Bacillati</taxon>
        <taxon>Actinomycetota</taxon>
        <taxon>Actinomycetes</taxon>
        <taxon>Micrococcales</taxon>
        <taxon>Demequinaceae</taxon>
        <taxon>Demequina</taxon>
    </lineage>
</organism>
<sequence length="121" mass="12217">MAATAGAALVVVPLTGAAAAALVSQDVTAVSGTSEVALEADAASADLGSVAASVTAPDELDYDVATPDIDVSEDPEPVVIPETTSSDDSSDSSSSRLVVEQARRARCRTRHRSPQRSPALP</sequence>
<feature type="region of interest" description="Disordered" evidence="1">
    <location>
        <begin position="67"/>
        <end position="121"/>
    </location>
</feature>
<keyword evidence="4" id="KW-1185">Reference proteome</keyword>
<evidence type="ECO:0000313" key="4">
    <source>
        <dbReference type="Proteomes" id="UP001157125"/>
    </source>
</evidence>
<comment type="caution">
    <text evidence="3">The sequence shown here is derived from an EMBL/GenBank/DDBJ whole genome shotgun (WGS) entry which is preliminary data.</text>
</comment>
<evidence type="ECO:0008006" key="5">
    <source>
        <dbReference type="Google" id="ProtNLM"/>
    </source>
</evidence>
<name>A0ABQ6IDL8_9MICO</name>
<dbReference type="Proteomes" id="UP001157125">
    <property type="component" value="Unassembled WGS sequence"/>
</dbReference>
<feature type="chain" id="PRO_5046418426" description="Secreted protein" evidence="2">
    <location>
        <begin position="21"/>
        <end position="121"/>
    </location>
</feature>
<evidence type="ECO:0000256" key="1">
    <source>
        <dbReference type="SAM" id="MobiDB-lite"/>
    </source>
</evidence>
<feature type="signal peptide" evidence="2">
    <location>
        <begin position="1"/>
        <end position="20"/>
    </location>
</feature>
<gene>
    <name evidence="3" type="ORF">GCM10025876_12960</name>
</gene>
<dbReference type="EMBL" id="BSUN01000001">
    <property type="protein sequence ID" value="GMA35092.1"/>
    <property type="molecule type" value="Genomic_DNA"/>
</dbReference>
<evidence type="ECO:0000313" key="3">
    <source>
        <dbReference type="EMBL" id="GMA35092.1"/>
    </source>
</evidence>
<protein>
    <recommendedName>
        <fullName evidence="5">Secreted protein</fullName>
    </recommendedName>
</protein>